<dbReference type="Proteomes" id="UP000887580">
    <property type="component" value="Unplaced"/>
</dbReference>
<dbReference type="WBParaSite" id="PS1159_v2.g21366.t1">
    <property type="protein sequence ID" value="PS1159_v2.g21366.t1"/>
    <property type="gene ID" value="PS1159_v2.g21366"/>
</dbReference>
<organism evidence="1 2">
    <name type="scientific">Panagrolaimus sp. PS1159</name>
    <dbReference type="NCBI Taxonomy" id="55785"/>
    <lineage>
        <taxon>Eukaryota</taxon>
        <taxon>Metazoa</taxon>
        <taxon>Ecdysozoa</taxon>
        <taxon>Nematoda</taxon>
        <taxon>Chromadorea</taxon>
        <taxon>Rhabditida</taxon>
        <taxon>Tylenchina</taxon>
        <taxon>Panagrolaimomorpha</taxon>
        <taxon>Panagrolaimoidea</taxon>
        <taxon>Panagrolaimidae</taxon>
        <taxon>Panagrolaimus</taxon>
    </lineage>
</organism>
<name>A0AC35FVZ3_9BILA</name>
<sequence length="367" mass="41472">MPRGRKRHSKVFFVEKILDKRFVGDKVEYFIKWKGYDNRHNKWEPIENCDCPQLIAKFERKLRVKAQLSRENGFLTPLNKKFKSETICCEPSTSTIVKVDPDKTDVVEALEFSSSSAGLEDEYEPDDNIIEHKPILTKETLKTAKMPKKNVDDVKASTLNRGSLVENNDDETVIAAVEKKPNINELPSTSTAIPTSRRVEIVAENAVVIDYSGCQEKLREASRIIRSANELLSIQTPRSVKFSLMLARDNLRKSAQDLFDEFQVLKEKQNDSSNNILTNYLKLLFEKVAEIQLVITNVKNVLALILNKVSISEVVTEHILPPMGSFSFLPAPFLSPPFEASSLASRSTSSNNNESENNNVVRDPSIN</sequence>
<protein>
    <submittedName>
        <fullName evidence="2">Chromo domain-containing protein</fullName>
    </submittedName>
</protein>
<accession>A0AC35FVZ3</accession>
<reference evidence="2" key="1">
    <citation type="submission" date="2022-11" db="UniProtKB">
        <authorList>
            <consortium name="WormBaseParasite"/>
        </authorList>
    </citation>
    <scope>IDENTIFICATION</scope>
</reference>
<evidence type="ECO:0000313" key="1">
    <source>
        <dbReference type="Proteomes" id="UP000887580"/>
    </source>
</evidence>
<proteinExistence type="predicted"/>
<evidence type="ECO:0000313" key="2">
    <source>
        <dbReference type="WBParaSite" id="PS1159_v2.g21366.t1"/>
    </source>
</evidence>